<comment type="catalytic activity">
    <reaction evidence="3">
        <text>L-allo-threonine + NADP(+) = aminoacetone + CO2 + NADPH</text>
        <dbReference type="Rhea" id="RHEA:43524"/>
        <dbReference type="ChEBI" id="CHEBI:16526"/>
        <dbReference type="ChEBI" id="CHEBI:57783"/>
        <dbReference type="ChEBI" id="CHEBI:58320"/>
        <dbReference type="ChEBI" id="CHEBI:58349"/>
        <dbReference type="ChEBI" id="CHEBI:58585"/>
        <dbReference type="EC" id="1.1.1.381"/>
    </reaction>
</comment>
<evidence type="ECO:0000256" key="9">
    <source>
        <dbReference type="ARBA" id="ARBA00045650"/>
    </source>
</evidence>
<name>A0ABN5W8Y7_9SPHN</name>
<evidence type="ECO:0000256" key="11">
    <source>
        <dbReference type="RuleBase" id="RU000363"/>
    </source>
</evidence>
<dbReference type="PANTHER" id="PTHR43086">
    <property type="entry name" value="VERY-LONG-CHAIN 3-OXOOACYL-COA REDUCTASE"/>
    <property type="match status" value="1"/>
</dbReference>
<dbReference type="InterPro" id="IPR036291">
    <property type="entry name" value="NAD(P)-bd_dom_sf"/>
</dbReference>
<keyword evidence="14" id="KW-1185">Reference proteome</keyword>
<dbReference type="SMART" id="SM00822">
    <property type="entry name" value="PKS_KR"/>
    <property type="match status" value="1"/>
</dbReference>
<dbReference type="Proteomes" id="UP001059971">
    <property type="component" value="Chromosome 1"/>
</dbReference>
<dbReference type="PANTHER" id="PTHR43086:SF3">
    <property type="entry name" value="NADP-DEPENDENT 3-HYDROXY ACID DEHYDROGENASE YDFG"/>
    <property type="match status" value="1"/>
</dbReference>
<evidence type="ECO:0000256" key="10">
    <source>
        <dbReference type="ARBA" id="ARBA00047274"/>
    </source>
</evidence>
<dbReference type="PRINTS" id="PR00080">
    <property type="entry name" value="SDRFAMILY"/>
</dbReference>
<dbReference type="EMBL" id="AP018817">
    <property type="protein sequence ID" value="BBF68741.1"/>
    <property type="molecule type" value="Genomic_DNA"/>
</dbReference>
<evidence type="ECO:0000313" key="13">
    <source>
        <dbReference type="EMBL" id="BBF68741.1"/>
    </source>
</evidence>
<evidence type="ECO:0000256" key="6">
    <source>
        <dbReference type="ARBA" id="ARBA00044065"/>
    </source>
</evidence>
<organism evidence="13 14">
    <name type="scientific">Sphingomonas bisphenolicum</name>
    <dbReference type="NCBI Taxonomy" id="296544"/>
    <lineage>
        <taxon>Bacteria</taxon>
        <taxon>Pseudomonadati</taxon>
        <taxon>Pseudomonadota</taxon>
        <taxon>Alphaproteobacteria</taxon>
        <taxon>Sphingomonadales</taxon>
        <taxon>Sphingomonadaceae</taxon>
        <taxon>Sphingomonas</taxon>
    </lineage>
</organism>
<dbReference type="RefSeq" id="WP_261936073.1">
    <property type="nucleotide sequence ID" value="NZ_AP018817.1"/>
</dbReference>
<evidence type="ECO:0000313" key="14">
    <source>
        <dbReference type="Proteomes" id="UP001059971"/>
    </source>
</evidence>
<dbReference type="Pfam" id="PF00106">
    <property type="entry name" value="adh_short"/>
    <property type="match status" value="1"/>
</dbReference>
<evidence type="ECO:0000256" key="7">
    <source>
        <dbReference type="ARBA" id="ARBA00044271"/>
    </source>
</evidence>
<evidence type="ECO:0000256" key="1">
    <source>
        <dbReference type="ARBA" id="ARBA00006484"/>
    </source>
</evidence>
<evidence type="ECO:0000256" key="8">
    <source>
        <dbReference type="ARBA" id="ARBA00044349"/>
    </source>
</evidence>
<evidence type="ECO:0000256" key="2">
    <source>
        <dbReference type="ARBA" id="ARBA00023002"/>
    </source>
</evidence>
<accession>A0ABN5W8Y7</accession>
<protein>
    <recommendedName>
        <fullName evidence="6">NADP-dependent 3-hydroxy acid dehydrogenase YdfG</fullName>
        <ecNumber evidence="4">1.1.1.298</ecNumber>
        <ecNumber evidence="5">1.1.1.381</ecNumber>
    </recommendedName>
    <alternativeName>
        <fullName evidence="8">L-allo-threonine dehydrogenase</fullName>
    </alternativeName>
    <alternativeName>
        <fullName evidence="7">Malonic semialdehyde reductase</fullName>
    </alternativeName>
</protein>
<reference evidence="13" key="1">
    <citation type="submission" date="2018-07" db="EMBL/GenBank/DDBJ databases">
        <title>Complete genome sequence of Sphingomonas bisphenolicum strain AO1, a bisphenol A degradative bacterium isolated from Japanese farm field.</title>
        <authorList>
            <person name="Murakami M."/>
            <person name="Koh M."/>
            <person name="Koba S."/>
            <person name="Matsumura Y."/>
        </authorList>
    </citation>
    <scope>NUCLEOTIDE SEQUENCE</scope>
    <source>
        <strain evidence="13">AO1</strain>
    </source>
</reference>
<dbReference type="InterPro" id="IPR020904">
    <property type="entry name" value="Sc_DH/Rdtase_CS"/>
</dbReference>
<proteinExistence type="inferred from homology"/>
<dbReference type="PRINTS" id="PR00081">
    <property type="entry name" value="GDHRDH"/>
</dbReference>
<comment type="function">
    <text evidence="9">NADP-dependent dehydrogenase with broad substrate specificity acting on 3-hydroxy acids. Catalyzes the NADP-dependent oxidation of L-allo-threonine to L-2-amino-3-keto-butyrate, which is spontaneously decarboxylated into aminoacetone. Also acts on D-threonine, L-serine, D-serine, D-3-hydroxyisobutyrate, L-3-hydroxyisobutyrate, D-glycerate and L-glycerate. Able to catalyze the reduction of the malonic semialdehyde to 3-hydroxypropionic acid. YdfG is apparently supplementing RutE, the presumed malonic semialdehyde reductase involved in pyrimidine degradation since both are able to detoxify malonic semialdehyde.</text>
</comment>
<dbReference type="PROSITE" id="PS00061">
    <property type="entry name" value="ADH_SHORT"/>
    <property type="match status" value="1"/>
</dbReference>
<comment type="catalytic activity">
    <reaction evidence="10">
        <text>3-hydroxypropanoate + NADP(+) = 3-oxopropanoate + NADPH + H(+)</text>
        <dbReference type="Rhea" id="RHEA:26438"/>
        <dbReference type="ChEBI" id="CHEBI:15378"/>
        <dbReference type="ChEBI" id="CHEBI:16510"/>
        <dbReference type="ChEBI" id="CHEBI:33190"/>
        <dbReference type="ChEBI" id="CHEBI:57783"/>
        <dbReference type="ChEBI" id="CHEBI:58349"/>
        <dbReference type="EC" id="1.1.1.298"/>
    </reaction>
</comment>
<dbReference type="EC" id="1.1.1.298" evidence="4"/>
<dbReference type="EC" id="1.1.1.381" evidence="5"/>
<feature type="domain" description="Ketoreductase" evidence="12">
    <location>
        <begin position="4"/>
        <end position="180"/>
    </location>
</feature>
<dbReference type="PIRSF" id="PIRSF000126">
    <property type="entry name" value="11-beta-HSD1"/>
    <property type="match status" value="1"/>
</dbReference>
<evidence type="ECO:0000256" key="5">
    <source>
        <dbReference type="ARBA" id="ARBA00044059"/>
    </source>
</evidence>
<evidence type="ECO:0000259" key="12">
    <source>
        <dbReference type="SMART" id="SM00822"/>
    </source>
</evidence>
<comment type="similarity">
    <text evidence="1 11">Belongs to the short-chain dehydrogenases/reductases (SDR) family.</text>
</comment>
<gene>
    <name evidence="13" type="ORF">SBA_ch1_09410</name>
</gene>
<dbReference type="InterPro" id="IPR002347">
    <property type="entry name" value="SDR_fam"/>
</dbReference>
<keyword evidence="2" id="KW-0560">Oxidoreductase</keyword>
<evidence type="ECO:0000256" key="3">
    <source>
        <dbReference type="ARBA" id="ARBA00043812"/>
    </source>
</evidence>
<dbReference type="Gene3D" id="3.40.50.720">
    <property type="entry name" value="NAD(P)-binding Rossmann-like Domain"/>
    <property type="match status" value="1"/>
</dbReference>
<evidence type="ECO:0000256" key="4">
    <source>
        <dbReference type="ARBA" id="ARBA00044050"/>
    </source>
</evidence>
<dbReference type="InterPro" id="IPR057326">
    <property type="entry name" value="KR_dom"/>
</dbReference>
<sequence length="264" mass="27645">MTNETILITGASDGIGAVYADRFAKRGANLILVARRVGKLEALAASLRAQTGVDVEVIAADLAKADDLARIEARLRDDDAVTGLVNNAGIAGEQSFVETDPAYLTGMIDLNILAVTRLSRAIAPRLAANGAGTLINITSVTALMPDGFTAVYPATKAYVLAFTEALQVELGAKGVKVQAVLPGITRTAIWTAEQIAGIPAEMVMDVEVMDVEVMVDAALAGLDMGEPITIPALPERGDLDAYLAARGTLRPNLSRKDAAGRYRA</sequence>
<dbReference type="SUPFAM" id="SSF51735">
    <property type="entry name" value="NAD(P)-binding Rossmann-fold domains"/>
    <property type="match status" value="1"/>
</dbReference>